<evidence type="ECO:0000256" key="9">
    <source>
        <dbReference type="ARBA" id="ARBA00022679"/>
    </source>
</evidence>
<evidence type="ECO:0000256" key="13">
    <source>
        <dbReference type="ARBA" id="ARBA00023134"/>
    </source>
</evidence>
<evidence type="ECO:0000313" key="17">
    <source>
        <dbReference type="EMBL" id="QPT10114.1"/>
    </source>
</evidence>
<keyword evidence="10 14" id="KW-0547">Nucleotide-binding</keyword>
<name>A0A7T3ACF2_SPHPI</name>
<proteinExistence type="inferred from homology"/>
<evidence type="ECO:0000256" key="12">
    <source>
        <dbReference type="ARBA" id="ARBA00022840"/>
    </source>
</evidence>
<accession>A0A7T3ACF2</accession>
<dbReference type="Pfam" id="PF02283">
    <property type="entry name" value="CobU"/>
    <property type="match status" value="1"/>
</dbReference>
<dbReference type="GO" id="GO:0008820">
    <property type="term" value="F:cobinamide phosphate guanylyltransferase activity"/>
    <property type="evidence" value="ECO:0007669"/>
    <property type="project" value="UniProtKB-UniRule"/>
</dbReference>
<comment type="function">
    <text evidence="4 14">Catalyzes ATP-dependent phosphorylation of adenosylcobinamide and addition of GMP to adenosylcobinamide phosphate.</text>
</comment>
<keyword evidence="11 14" id="KW-0418">Kinase</keyword>
<dbReference type="EC" id="2.7.7.62" evidence="14"/>
<dbReference type="InterPro" id="IPR003203">
    <property type="entry name" value="CobU/CobP"/>
</dbReference>
<keyword evidence="8 14" id="KW-0169">Cobalamin biosynthesis</keyword>
<evidence type="ECO:0000256" key="11">
    <source>
        <dbReference type="ARBA" id="ARBA00022777"/>
    </source>
</evidence>
<keyword evidence="9 14" id="KW-0808">Transferase</keyword>
<comment type="pathway">
    <text evidence="6 14">Cofactor biosynthesis; adenosylcobalamin biosynthesis; adenosylcobalamin from cob(II)yrinate a,c-diamide: step 5/7.</text>
</comment>
<comment type="similarity">
    <text evidence="7 14">Belongs to the CobU/CobP family.</text>
</comment>
<evidence type="ECO:0000256" key="1">
    <source>
        <dbReference type="ARBA" id="ARBA00000312"/>
    </source>
</evidence>
<gene>
    <name evidence="17" type="primary">cobU</name>
    <name evidence="17" type="ORF">I6G38_07825</name>
</gene>
<comment type="catalytic activity">
    <reaction evidence="2 14">
        <text>adenosylcob(III)inamide phosphate + GTP + H(+) = adenosylcob(III)inamide-GDP + diphosphate</text>
        <dbReference type="Rhea" id="RHEA:22712"/>
        <dbReference type="ChEBI" id="CHEBI:15378"/>
        <dbReference type="ChEBI" id="CHEBI:33019"/>
        <dbReference type="ChEBI" id="CHEBI:37565"/>
        <dbReference type="ChEBI" id="CHEBI:58502"/>
        <dbReference type="ChEBI" id="CHEBI:60487"/>
        <dbReference type="EC" id="2.7.7.62"/>
    </reaction>
</comment>
<dbReference type="AlphaFoldDB" id="A0A7T3ACF2"/>
<evidence type="ECO:0000256" key="2">
    <source>
        <dbReference type="ARBA" id="ARBA00000711"/>
    </source>
</evidence>
<comment type="catalytic activity">
    <reaction evidence="3">
        <text>adenosylcob(III)inamide + GTP = adenosylcob(III)inamide phosphate + GDP + H(+)</text>
        <dbReference type="Rhea" id="RHEA:15765"/>
        <dbReference type="ChEBI" id="CHEBI:2480"/>
        <dbReference type="ChEBI" id="CHEBI:15378"/>
        <dbReference type="ChEBI" id="CHEBI:37565"/>
        <dbReference type="ChEBI" id="CHEBI:58189"/>
        <dbReference type="ChEBI" id="CHEBI:58502"/>
        <dbReference type="EC" id="2.7.1.156"/>
    </reaction>
</comment>
<keyword evidence="17" id="KW-0548">Nucleotidyltransferase</keyword>
<evidence type="ECO:0000256" key="14">
    <source>
        <dbReference type="PIRNR" id="PIRNR006135"/>
    </source>
</evidence>
<feature type="active site" description="GMP-histidine intermediate" evidence="15">
    <location>
        <position position="56"/>
    </location>
</feature>
<dbReference type="EC" id="2.7.1.156" evidence="14"/>
<evidence type="ECO:0000256" key="10">
    <source>
        <dbReference type="ARBA" id="ARBA00022741"/>
    </source>
</evidence>
<feature type="binding site" evidence="16">
    <location>
        <begin position="15"/>
        <end position="22"/>
    </location>
    <ligand>
        <name>GTP</name>
        <dbReference type="ChEBI" id="CHEBI:37565"/>
    </ligand>
</feature>
<feature type="binding site" evidence="16">
    <location>
        <begin position="40"/>
        <end position="42"/>
    </location>
    <ligand>
        <name>GTP</name>
        <dbReference type="ChEBI" id="CHEBI:37565"/>
    </ligand>
</feature>
<feature type="binding site" evidence="16">
    <location>
        <position position="68"/>
    </location>
    <ligand>
        <name>GTP</name>
        <dbReference type="ChEBI" id="CHEBI:37565"/>
    </ligand>
</feature>
<evidence type="ECO:0000256" key="5">
    <source>
        <dbReference type="ARBA" id="ARBA00004692"/>
    </source>
</evidence>
<sequence length="178" mass="19051">MRAGMSKPRTILVLGGARSGKSRHAQSLAEAMTPQGCFIATAQAWDDEMRERIARHVADRDARWTTVEAPLALPEAIAEHSRADRVVLVDCLTLWLTNMLLAEEDLATAGNALAAAITDAPGPVVLVSNEVGFGIVPDNALARRFRDAQGTLNQRLAQTCDATDLVVAGLPLRLSGEK</sequence>
<dbReference type="Gene3D" id="3.40.50.300">
    <property type="entry name" value="P-loop containing nucleotide triphosphate hydrolases"/>
    <property type="match status" value="1"/>
</dbReference>
<dbReference type="GO" id="GO:0043752">
    <property type="term" value="F:adenosylcobinamide kinase activity"/>
    <property type="evidence" value="ECO:0007669"/>
    <property type="project" value="UniProtKB-EC"/>
</dbReference>
<evidence type="ECO:0000256" key="15">
    <source>
        <dbReference type="PIRSR" id="PIRSR006135-1"/>
    </source>
</evidence>
<evidence type="ECO:0000256" key="3">
    <source>
        <dbReference type="ARBA" id="ARBA00001522"/>
    </source>
</evidence>
<evidence type="ECO:0000313" key="18">
    <source>
        <dbReference type="Proteomes" id="UP000594836"/>
    </source>
</evidence>
<organism evidence="17 18">
    <name type="scientific">Sphingomonas paucimobilis</name>
    <name type="common">Pseudomonas paucimobilis</name>
    <dbReference type="NCBI Taxonomy" id="13689"/>
    <lineage>
        <taxon>Bacteria</taxon>
        <taxon>Pseudomonadati</taxon>
        <taxon>Pseudomonadota</taxon>
        <taxon>Alphaproteobacteria</taxon>
        <taxon>Sphingomonadales</taxon>
        <taxon>Sphingomonadaceae</taxon>
        <taxon>Sphingomonas</taxon>
    </lineage>
</organism>
<feature type="binding site" evidence="16">
    <location>
        <position position="90"/>
    </location>
    <ligand>
        <name>GTP</name>
        <dbReference type="ChEBI" id="CHEBI:37565"/>
    </ligand>
</feature>
<dbReference type="GO" id="GO:0005524">
    <property type="term" value="F:ATP binding"/>
    <property type="evidence" value="ECO:0007669"/>
    <property type="project" value="UniProtKB-UniRule"/>
</dbReference>
<dbReference type="PANTHER" id="PTHR34848">
    <property type="match status" value="1"/>
</dbReference>
<dbReference type="PIRSF" id="PIRSF006135">
    <property type="entry name" value="CobU"/>
    <property type="match status" value="1"/>
</dbReference>
<keyword evidence="13 14" id="KW-0342">GTP-binding</keyword>
<dbReference type="SUPFAM" id="SSF52540">
    <property type="entry name" value="P-loop containing nucleoside triphosphate hydrolases"/>
    <property type="match status" value="1"/>
</dbReference>
<dbReference type="EMBL" id="CP065713">
    <property type="protein sequence ID" value="QPT10114.1"/>
    <property type="molecule type" value="Genomic_DNA"/>
</dbReference>
<dbReference type="GO" id="GO:0009236">
    <property type="term" value="P:cobalamin biosynthetic process"/>
    <property type="evidence" value="ECO:0007669"/>
    <property type="project" value="UniProtKB-UniRule"/>
</dbReference>
<dbReference type="NCBIfam" id="NF004469">
    <property type="entry name" value="PRK05800.1"/>
    <property type="match status" value="1"/>
</dbReference>
<keyword evidence="12 14" id="KW-0067">ATP-binding</keyword>
<dbReference type="Proteomes" id="UP000594836">
    <property type="component" value="Chromosome"/>
</dbReference>
<comment type="catalytic activity">
    <reaction evidence="1 14">
        <text>adenosylcob(III)inamide + ATP = adenosylcob(III)inamide phosphate + ADP + H(+)</text>
        <dbReference type="Rhea" id="RHEA:15769"/>
        <dbReference type="ChEBI" id="CHEBI:2480"/>
        <dbReference type="ChEBI" id="CHEBI:15378"/>
        <dbReference type="ChEBI" id="CHEBI:30616"/>
        <dbReference type="ChEBI" id="CHEBI:58502"/>
        <dbReference type="ChEBI" id="CHEBI:456216"/>
        <dbReference type="EC" id="2.7.1.156"/>
    </reaction>
</comment>
<dbReference type="CDD" id="cd00544">
    <property type="entry name" value="CobU"/>
    <property type="match status" value="1"/>
</dbReference>
<dbReference type="PANTHER" id="PTHR34848:SF1">
    <property type="entry name" value="BIFUNCTIONAL ADENOSYLCOBALAMIN BIOSYNTHESIS PROTEIN COBU"/>
    <property type="match status" value="1"/>
</dbReference>
<comment type="pathway">
    <text evidence="5 14">Cofactor biosynthesis; adenosylcobalamin biosynthesis; adenosylcobalamin from cob(II)yrinate a,c-diamide: step 6/7.</text>
</comment>
<dbReference type="GO" id="GO:0005525">
    <property type="term" value="F:GTP binding"/>
    <property type="evidence" value="ECO:0007669"/>
    <property type="project" value="UniProtKB-UniRule"/>
</dbReference>
<evidence type="ECO:0000256" key="4">
    <source>
        <dbReference type="ARBA" id="ARBA00003889"/>
    </source>
</evidence>
<dbReference type="UniPathway" id="UPA00148">
    <property type="reaction ID" value="UER00236"/>
</dbReference>
<reference evidence="17 18" key="1">
    <citation type="submission" date="2020-12" db="EMBL/GenBank/DDBJ databases">
        <title>FDA dAtabase for Regulatory Grade micrObial Sequences (FDA-ARGOS): Supporting development and validation of Infectious Disease Dx tests.</title>
        <authorList>
            <person name="Sproer C."/>
            <person name="Gronow S."/>
            <person name="Severitt S."/>
            <person name="Schroder I."/>
            <person name="Tallon L."/>
            <person name="Sadzewicz L."/>
            <person name="Zhao X."/>
            <person name="Boylan J."/>
            <person name="Ott S."/>
            <person name="Bowen H."/>
            <person name="Vavikolanu K."/>
            <person name="Mehta A."/>
            <person name="Aluvathingal J."/>
            <person name="Nadendla S."/>
            <person name="Lowell S."/>
            <person name="Myers T."/>
            <person name="Yan Y."/>
            <person name="Sichtig H."/>
        </authorList>
    </citation>
    <scope>NUCLEOTIDE SEQUENCE [LARGE SCALE GENOMIC DNA]</scope>
    <source>
        <strain evidence="17 18">FDAARGOS_881</strain>
    </source>
</reference>
<protein>
    <recommendedName>
        <fullName evidence="14">Bifunctional adenosylcobalamin biosynthesis protein</fullName>
        <ecNumber evidence="14">2.7.1.156</ecNumber>
        <ecNumber evidence="14">2.7.7.62</ecNumber>
    </recommendedName>
</protein>
<evidence type="ECO:0000256" key="6">
    <source>
        <dbReference type="ARBA" id="ARBA00005159"/>
    </source>
</evidence>
<evidence type="ECO:0000256" key="8">
    <source>
        <dbReference type="ARBA" id="ARBA00022573"/>
    </source>
</evidence>
<evidence type="ECO:0000256" key="16">
    <source>
        <dbReference type="PIRSR" id="PIRSR006135-2"/>
    </source>
</evidence>
<dbReference type="InterPro" id="IPR027417">
    <property type="entry name" value="P-loop_NTPase"/>
</dbReference>
<evidence type="ECO:0000256" key="7">
    <source>
        <dbReference type="ARBA" id="ARBA00007490"/>
    </source>
</evidence>